<evidence type="ECO:0000313" key="1">
    <source>
        <dbReference type="EMBL" id="OCH19085.1"/>
    </source>
</evidence>
<name>A0A1B9NW42_ALILO</name>
<reference evidence="1 2" key="1">
    <citation type="submission" date="2016-06" db="EMBL/GenBank/DDBJ databases">
        <authorList>
            <person name="Kjaerup R.B."/>
            <person name="Dalgaard T.S."/>
            <person name="Juul-Madsen H.R."/>
        </authorList>
    </citation>
    <scope>NUCLEOTIDE SEQUENCE [LARGE SCALE GENOMIC DNA]</scope>
    <source>
        <strain evidence="1 2">1S159</strain>
    </source>
</reference>
<dbReference type="OrthoDB" id="6534834at2"/>
<dbReference type="AlphaFoldDB" id="A0A1B9NW42"/>
<evidence type="ECO:0000313" key="2">
    <source>
        <dbReference type="Proteomes" id="UP000093523"/>
    </source>
</evidence>
<accession>A0A1B9NW42</accession>
<gene>
    <name evidence="1" type="ORF">A6E04_16875</name>
</gene>
<dbReference type="STRING" id="688.A6E04_16875"/>
<proteinExistence type="predicted"/>
<comment type="caution">
    <text evidence="1">The sequence shown here is derived from an EMBL/GenBank/DDBJ whole genome shotgun (WGS) entry which is preliminary data.</text>
</comment>
<dbReference type="RefSeq" id="WP_065611800.1">
    <property type="nucleotide sequence ID" value="NZ_CAWMPN010000023.1"/>
</dbReference>
<evidence type="ECO:0008006" key="3">
    <source>
        <dbReference type="Google" id="ProtNLM"/>
    </source>
</evidence>
<dbReference type="Pfam" id="PF13988">
    <property type="entry name" value="DUF4225"/>
    <property type="match status" value="1"/>
</dbReference>
<organism evidence="1 2">
    <name type="scientific">Aliivibrio logei</name>
    <name type="common">Vibrio logei</name>
    <dbReference type="NCBI Taxonomy" id="688"/>
    <lineage>
        <taxon>Bacteria</taxon>
        <taxon>Pseudomonadati</taxon>
        <taxon>Pseudomonadota</taxon>
        <taxon>Gammaproteobacteria</taxon>
        <taxon>Vibrionales</taxon>
        <taxon>Vibrionaceae</taxon>
        <taxon>Aliivibrio</taxon>
    </lineage>
</organism>
<dbReference type="Proteomes" id="UP000093523">
    <property type="component" value="Unassembled WGS sequence"/>
</dbReference>
<dbReference type="InterPro" id="IPR025320">
    <property type="entry name" value="DUF4225"/>
</dbReference>
<sequence>MNKDFEDDEVSLAIRGLMSQCNSLSLECIQDPMIQHQFQREYRHIGKCLKADYESGKISRDDVVQYVKKERRSLIEQAQALAEYGLGVIGGIAQASGGAVLCASVPLTTIAGAAMCATVGVPMMAHGSNNTYESTANIMDFLRGEQEINNSGWVRSTYRQASKSLGYSNREADLVYSSVDLGLSAYGFINVLKKVPYANVPDATQFQLFRALASDYEKGWRTMSKPALLGEVVGNANTINGMVQTYND</sequence>
<protein>
    <recommendedName>
        <fullName evidence="3">DUF4225 domain-containing protein</fullName>
    </recommendedName>
</protein>
<dbReference type="EMBL" id="MAJU01000023">
    <property type="protein sequence ID" value="OCH19085.1"/>
    <property type="molecule type" value="Genomic_DNA"/>
</dbReference>